<gene>
    <name evidence="2" type="ORF">EUA93_11450</name>
</gene>
<dbReference type="RefSeq" id="WP_129400254.1">
    <property type="nucleotide sequence ID" value="NZ_SDWT01000001.1"/>
</dbReference>
<evidence type="ECO:0000313" key="2">
    <source>
        <dbReference type="EMBL" id="RYB94909.1"/>
    </source>
</evidence>
<organism evidence="2 3">
    <name type="scientific">Nocardioides oleivorans</name>
    <dbReference type="NCBI Taxonomy" id="273676"/>
    <lineage>
        <taxon>Bacteria</taxon>
        <taxon>Bacillati</taxon>
        <taxon>Actinomycetota</taxon>
        <taxon>Actinomycetes</taxon>
        <taxon>Propionibacteriales</taxon>
        <taxon>Nocardioidaceae</taxon>
        <taxon>Nocardioides</taxon>
    </lineage>
</organism>
<sequence>MPSSSPMPSVRPPSRPDRLPLRARLALVTVGVVAVGLAVSTGDGALAGPERLDGGSVQEARAASTVGLFPGGMPKAKIRSHHGSRREVGMRFSPKVAGSAVGVRVLKMAGAKSATPRTGSLWSSRGTLLASASFTRTKGTGWVQVRFSQPVALKPGKTYVVSAYAASGRFAVTRRGLADTRSTDQLTAQAGKNGVYRSKRGTGFPNHASPSKDNYWVDVRFAPGRDGTTTTPTATPTPNGVCMGAANTPGGPDPWGGCWPGPHNTGYPHGLPGDTRAPVTLTPYTGPTTIRSCGVVIDSKQVNSTLVIEAGNGTTSPSTPCVTIRNSLVKGVIFAEKTSYGPTVVEDTEIAPTDLPFWENLGRSNFYATRVNSHGGQAVIKCELNCVAKDSWVHGMELGGAYHYNAFGGNGTSNFTINHNYGSCGDWETVSSPEDDAGCSAVIGFYGDYDPIQNISITYNFLASTFSGTGQSINRQAGYCLNPGYYPGKPYPDTANLTVTDNVFARGSTNKCGVFGPSNSLHGRGQPNGSVWARNRYADGAAISLPTE</sequence>
<evidence type="ECO:0000313" key="3">
    <source>
        <dbReference type="Proteomes" id="UP000294071"/>
    </source>
</evidence>
<dbReference type="EMBL" id="SDWT01000001">
    <property type="protein sequence ID" value="RYB94909.1"/>
    <property type="molecule type" value="Genomic_DNA"/>
</dbReference>
<accession>A0A4Q2S3I1</accession>
<evidence type="ECO:0000259" key="1">
    <source>
        <dbReference type="Pfam" id="PF13313"/>
    </source>
</evidence>
<dbReference type="InterPro" id="IPR025141">
    <property type="entry name" value="DUF4082"/>
</dbReference>
<reference evidence="2 3" key="1">
    <citation type="submission" date="2019-01" db="EMBL/GenBank/DDBJ databases">
        <title>Novel species of Nocardioides.</title>
        <authorList>
            <person name="Liu Q."/>
            <person name="Xin Y.-H."/>
        </authorList>
    </citation>
    <scope>NUCLEOTIDE SEQUENCE [LARGE SCALE GENOMIC DNA]</scope>
    <source>
        <strain evidence="2 3">CGMCC 4.6882</strain>
    </source>
</reference>
<comment type="caution">
    <text evidence="2">The sequence shown here is derived from an EMBL/GenBank/DDBJ whole genome shotgun (WGS) entry which is preliminary data.</text>
</comment>
<protein>
    <submittedName>
        <fullName evidence="2">DUF4082 domain-containing protein</fullName>
    </submittedName>
</protein>
<name>A0A4Q2S3I1_9ACTN</name>
<dbReference type="OrthoDB" id="505641at2"/>
<dbReference type="Pfam" id="PF13313">
    <property type="entry name" value="DUF4082"/>
    <property type="match status" value="1"/>
</dbReference>
<dbReference type="Proteomes" id="UP000294071">
    <property type="component" value="Unassembled WGS sequence"/>
</dbReference>
<feature type="domain" description="DUF4082" evidence="1">
    <location>
        <begin position="79"/>
        <end position="217"/>
    </location>
</feature>
<proteinExistence type="predicted"/>
<dbReference type="AlphaFoldDB" id="A0A4Q2S3I1"/>
<keyword evidence="3" id="KW-1185">Reference proteome</keyword>